<name>A0A0F9SXL7_9ZZZZ</name>
<sequence length="201" mass="23341">MKNKTTSTIKIVLSGIMIVFVVVGLFWISEISILKQENDLLKTILYTNSQVSEVSTISQKGDDYYSEASFFYENGDYNNVESSCRLARGYYSDSNQNYREISSELKRSGIEDPLINIYLESLEILAEIELNIFEACEHLESASRYYDKYYNTDVSYDDSSYEMGTSEIDSMNEKIRLHDQNVRDYNDLLSDFKIELEKKIN</sequence>
<proteinExistence type="predicted"/>
<keyword evidence="1" id="KW-1133">Transmembrane helix</keyword>
<keyword evidence="1" id="KW-0472">Membrane</keyword>
<dbReference type="AlphaFoldDB" id="A0A0F9SXL7"/>
<feature type="transmembrane region" description="Helical" evidence="1">
    <location>
        <begin position="12"/>
        <end position="29"/>
    </location>
</feature>
<comment type="caution">
    <text evidence="2">The sequence shown here is derived from an EMBL/GenBank/DDBJ whole genome shotgun (WGS) entry which is preliminary data.</text>
</comment>
<keyword evidence="1" id="KW-0812">Transmembrane</keyword>
<dbReference type="EMBL" id="LAZR01000476">
    <property type="protein sequence ID" value="KKN67347.1"/>
    <property type="molecule type" value="Genomic_DNA"/>
</dbReference>
<evidence type="ECO:0000313" key="2">
    <source>
        <dbReference type="EMBL" id="KKN67347.1"/>
    </source>
</evidence>
<protein>
    <submittedName>
        <fullName evidence="2">Uncharacterized protein</fullName>
    </submittedName>
</protein>
<evidence type="ECO:0000256" key="1">
    <source>
        <dbReference type="SAM" id="Phobius"/>
    </source>
</evidence>
<accession>A0A0F9SXL7</accession>
<organism evidence="2">
    <name type="scientific">marine sediment metagenome</name>
    <dbReference type="NCBI Taxonomy" id="412755"/>
    <lineage>
        <taxon>unclassified sequences</taxon>
        <taxon>metagenomes</taxon>
        <taxon>ecological metagenomes</taxon>
    </lineage>
</organism>
<reference evidence="2" key="1">
    <citation type="journal article" date="2015" name="Nature">
        <title>Complex archaea that bridge the gap between prokaryotes and eukaryotes.</title>
        <authorList>
            <person name="Spang A."/>
            <person name="Saw J.H."/>
            <person name="Jorgensen S.L."/>
            <person name="Zaremba-Niedzwiedzka K."/>
            <person name="Martijn J."/>
            <person name="Lind A.E."/>
            <person name="van Eijk R."/>
            <person name="Schleper C."/>
            <person name="Guy L."/>
            <person name="Ettema T.J."/>
        </authorList>
    </citation>
    <scope>NUCLEOTIDE SEQUENCE</scope>
</reference>
<gene>
    <name evidence="2" type="ORF">LCGC14_0462110</name>
</gene>